<protein>
    <recommendedName>
        <fullName evidence="3">DUF1985 domain-containing protein</fullName>
    </recommendedName>
</protein>
<dbReference type="PANTHER" id="PTHR48449:SF1">
    <property type="entry name" value="DUF1985 DOMAIN-CONTAINING PROTEIN"/>
    <property type="match status" value="1"/>
</dbReference>
<evidence type="ECO:0000313" key="1">
    <source>
        <dbReference type="EMBL" id="EFH67196.1"/>
    </source>
</evidence>
<dbReference type="EMBL" id="GL348713">
    <property type="protein sequence ID" value="EFH67196.1"/>
    <property type="molecule type" value="Genomic_DNA"/>
</dbReference>
<name>D7KGK5_ARALL</name>
<dbReference type="AlphaFoldDB" id="D7KGK5"/>
<gene>
    <name evidence="1" type="ORF">ARALYDRAFT_890713</name>
</gene>
<proteinExistence type="predicted"/>
<sequence>MQERIKAGESMWSRLFSKLRITKESVALVDDVDYFLSFPWGRKSFLSTFTMFGPHSGSNNSSYEVESLIVKFTVVNNPCYGFPLPLQLLALENIPLLRTKFPAPDDMSTFLENPSGCTSSISLLSQEDIARAESDPEVHAISNTTYSRTILMPYYSILAESLYP</sequence>
<dbReference type="HOGENOM" id="CLU_1621259_0_0_1"/>
<evidence type="ECO:0000313" key="2">
    <source>
        <dbReference type="Proteomes" id="UP000008694"/>
    </source>
</evidence>
<organism evidence="2">
    <name type="scientific">Arabidopsis lyrata subsp. lyrata</name>
    <name type="common">Lyre-leaved rock-cress</name>
    <dbReference type="NCBI Taxonomy" id="81972"/>
    <lineage>
        <taxon>Eukaryota</taxon>
        <taxon>Viridiplantae</taxon>
        <taxon>Streptophyta</taxon>
        <taxon>Embryophyta</taxon>
        <taxon>Tracheophyta</taxon>
        <taxon>Spermatophyta</taxon>
        <taxon>Magnoliopsida</taxon>
        <taxon>eudicotyledons</taxon>
        <taxon>Gunneridae</taxon>
        <taxon>Pentapetalae</taxon>
        <taxon>rosids</taxon>
        <taxon>malvids</taxon>
        <taxon>Brassicales</taxon>
        <taxon>Brassicaceae</taxon>
        <taxon>Camelineae</taxon>
        <taxon>Arabidopsis</taxon>
    </lineage>
</organism>
<reference evidence="2" key="1">
    <citation type="journal article" date="2011" name="Nat. Genet.">
        <title>The Arabidopsis lyrata genome sequence and the basis of rapid genome size change.</title>
        <authorList>
            <person name="Hu T.T."/>
            <person name="Pattyn P."/>
            <person name="Bakker E.G."/>
            <person name="Cao J."/>
            <person name="Cheng J.-F."/>
            <person name="Clark R.M."/>
            <person name="Fahlgren N."/>
            <person name="Fawcett J.A."/>
            <person name="Grimwood J."/>
            <person name="Gundlach H."/>
            <person name="Haberer G."/>
            <person name="Hollister J.D."/>
            <person name="Ossowski S."/>
            <person name="Ottilar R.P."/>
            <person name="Salamov A.A."/>
            <person name="Schneeberger K."/>
            <person name="Spannagl M."/>
            <person name="Wang X."/>
            <person name="Yang L."/>
            <person name="Nasrallah M.E."/>
            <person name="Bergelson J."/>
            <person name="Carrington J.C."/>
            <person name="Gaut B.S."/>
            <person name="Schmutz J."/>
            <person name="Mayer K.F.X."/>
            <person name="Van de Peer Y."/>
            <person name="Grigoriev I.V."/>
            <person name="Nordborg M."/>
            <person name="Weigel D."/>
            <person name="Guo Y.-L."/>
        </authorList>
    </citation>
    <scope>NUCLEOTIDE SEQUENCE [LARGE SCALE GENOMIC DNA]</scope>
    <source>
        <strain evidence="2">cv. MN47</strain>
    </source>
</reference>
<dbReference type="PANTHER" id="PTHR48449">
    <property type="entry name" value="DUF1985 DOMAIN-CONTAINING PROTEIN"/>
    <property type="match status" value="1"/>
</dbReference>
<dbReference type="STRING" id="81972.D7KGK5"/>
<dbReference type="Gramene" id="scaffold_103507.1">
    <property type="protein sequence ID" value="scaffold_103507.1"/>
    <property type="gene ID" value="scaffold_103507.1"/>
</dbReference>
<keyword evidence="2" id="KW-1185">Reference proteome</keyword>
<evidence type="ECO:0008006" key="3">
    <source>
        <dbReference type="Google" id="ProtNLM"/>
    </source>
</evidence>
<accession>D7KGK5</accession>
<dbReference type="Proteomes" id="UP000008694">
    <property type="component" value="Unassembled WGS sequence"/>
</dbReference>